<dbReference type="AlphaFoldDB" id="A0A502E7R5"/>
<sequence length="69" mass="8005">MIPPWHAISEQKSIPWSRVELFVGAGDVPRLNEPDSFADLVRDFMATSWPLRRRRLQVVRFGKLLWGGD</sequence>
<organism evidence="1 2">
    <name type="scientific">Mycolicibacterium hodleri</name>
    <dbReference type="NCBI Taxonomy" id="49897"/>
    <lineage>
        <taxon>Bacteria</taxon>
        <taxon>Bacillati</taxon>
        <taxon>Actinomycetota</taxon>
        <taxon>Actinomycetes</taxon>
        <taxon>Mycobacteriales</taxon>
        <taxon>Mycobacteriaceae</taxon>
        <taxon>Mycolicibacterium</taxon>
    </lineage>
</organism>
<evidence type="ECO:0000313" key="2">
    <source>
        <dbReference type="Proteomes" id="UP000320095"/>
    </source>
</evidence>
<keyword evidence="2" id="KW-1185">Reference proteome</keyword>
<name>A0A502E7R5_9MYCO</name>
<evidence type="ECO:0000313" key="1">
    <source>
        <dbReference type="EMBL" id="TPG33785.1"/>
    </source>
</evidence>
<dbReference type="EMBL" id="RCZG01000005">
    <property type="protein sequence ID" value="TPG33785.1"/>
    <property type="molecule type" value="Genomic_DNA"/>
</dbReference>
<reference evidence="1 2" key="1">
    <citation type="journal article" date="2019" name="Environ. Microbiol.">
        <title>Species interactions and distinct microbial communities in high Arctic permafrost affected cryosols are associated with the CH4 and CO2 gas fluxes.</title>
        <authorList>
            <person name="Altshuler I."/>
            <person name="Hamel J."/>
            <person name="Turney S."/>
            <person name="Magnuson E."/>
            <person name="Levesque R."/>
            <person name="Greer C."/>
            <person name="Whyte L.G."/>
        </authorList>
    </citation>
    <scope>NUCLEOTIDE SEQUENCE [LARGE SCALE GENOMIC DNA]</scope>
    <source>
        <strain evidence="1 2">S5.20</strain>
    </source>
</reference>
<dbReference type="Proteomes" id="UP000320095">
    <property type="component" value="Unassembled WGS sequence"/>
</dbReference>
<dbReference type="RefSeq" id="WP_140692813.1">
    <property type="nucleotide sequence ID" value="NZ_RCZG01000005.1"/>
</dbReference>
<gene>
    <name evidence="1" type="ORF">EAH80_16295</name>
</gene>
<comment type="caution">
    <text evidence="1">The sequence shown here is derived from an EMBL/GenBank/DDBJ whole genome shotgun (WGS) entry which is preliminary data.</text>
</comment>
<accession>A0A502E7R5</accession>
<protein>
    <submittedName>
        <fullName evidence="1">Uncharacterized protein</fullName>
    </submittedName>
</protein>
<proteinExistence type="predicted"/>